<dbReference type="Proteomes" id="UP000016931">
    <property type="component" value="Unassembled WGS sequence"/>
</dbReference>
<dbReference type="Pfam" id="PF00264">
    <property type="entry name" value="Tyrosinase"/>
    <property type="match status" value="1"/>
</dbReference>
<evidence type="ECO:0000259" key="4">
    <source>
        <dbReference type="PROSITE" id="PS00497"/>
    </source>
</evidence>
<dbReference type="RefSeq" id="XP_016760464.1">
    <property type="nucleotide sequence ID" value="XM_016909811.1"/>
</dbReference>
<dbReference type="PANTHER" id="PTHR11474">
    <property type="entry name" value="TYROSINASE FAMILY MEMBER"/>
    <property type="match status" value="1"/>
</dbReference>
<protein>
    <submittedName>
        <fullName evidence="5">Di-copper centre-containing protein</fullName>
    </submittedName>
</protein>
<dbReference type="Gene3D" id="1.10.1280.10">
    <property type="entry name" value="Di-copper center containing domain from catechol oxidase"/>
    <property type="match status" value="1"/>
</dbReference>
<reference evidence="5 6" key="1">
    <citation type="journal article" date="2012" name="PLoS Pathog.">
        <title>Diverse lifestyles and strategies of plant pathogenesis encoded in the genomes of eighteen Dothideomycetes fungi.</title>
        <authorList>
            <person name="Ohm R.A."/>
            <person name="Feau N."/>
            <person name="Henrissat B."/>
            <person name="Schoch C.L."/>
            <person name="Horwitz B.A."/>
            <person name="Barry K.W."/>
            <person name="Condon B.J."/>
            <person name="Copeland A.C."/>
            <person name="Dhillon B."/>
            <person name="Glaser F."/>
            <person name="Hesse C.N."/>
            <person name="Kosti I."/>
            <person name="LaButti K."/>
            <person name="Lindquist E.A."/>
            <person name="Lucas S."/>
            <person name="Salamov A.A."/>
            <person name="Bradshaw R.E."/>
            <person name="Ciuffetti L."/>
            <person name="Hamelin R.C."/>
            <person name="Kema G.H.J."/>
            <person name="Lawrence C."/>
            <person name="Scott J.A."/>
            <person name="Spatafora J.W."/>
            <person name="Turgeon B.G."/>
            <person name="de Wit P.J.G.M."/>
            <person name="Zhong S."/>
            <person name="Goodwin S.B."/>
            <person name="Grigoriev I.V."/>
        </authorList>
    </citation>
    <scope>NUCLEOTIDE SEQUENCE [LARGE SCALE GENOMIC DNA]</scope>
    <source>
        <strain evidence="5 6">SO2202</strain>
    </source>
</reference>
<sequence length="359" mass="40184">MWAVLFQGTLLALLSLNVAEAAVITQRGTSSTCTNPLVRKEWRSLSTIEKKAYIDAVLCLQQHPAITKEQFKDNPWVHPINRYDDFQAVHHNQTLSIHFVGHFLLWHRYMVSQYERTLREVCGYPGAQPYWDYSRDASHTDNFSMAGYQTDVFSPTIGFGGNGAYVETGSTPDPYNFTGELSRTGGGCVLDGPFTLPHFSVNVNRTDGPGACLKRDFSPRIFNYFTLPERIELILAQPDYTSFDRAIEGLPDPRYPNIHTGGHFAVGGLLGQAGSIYNSPGEPLFYLHHTNLDSILWLWQKQDPEKRLHEVGGPVKMLDYGGVNVTLDFEVDLGVIAGSVKLGDLLDTQGSVLCYVYER</sequence>
<dbReference type="EMBL" id="KB456265">
    <property type="protein sequence ID" value="EMF12343.1"/>
    <property type="molecule type" value="Genomic_DNA"/>
</dbReference>
<dbReference type="STRING" id="692275.N1QG92"/>
<dbReference type="PROSITE" id="PS00497">
    <property type="entry name" value="TYROSINASE_1"/>
    <property type="match status" value="1"/>
</dbReference>
<dbReference type="HOGENOM" id="CLU_035914_2_0_1"/>
<feature type="chain" id="PRO_5004110791" evidence="3">
    <location>
        <begin position="22"/>
        <end position="359"/>
    </location>
</feature>
<feature type="domain" description="Tyrosinase copper-binding" evidence="4">
    <location>
        <begin position="98"/>
        <end position="115"/>
    </location>
</feature>
<dbReference type="OrthoDB" id="10062876at2759"/>
<accession>N1QG92</accession>
<dbReference type="InterPro" id="IPR008922">
    <property type="entry name" value="Di-copper_centre_dom_sf"/>
</dbReference>
<dbReference type="InterPro" id="IPR050316">
    <property type="entry name" value="Tyrosinase/Hemocyanin"/>
</dbReference>
<dbReference type="GeneID" id="27906948"/>
<dbReference type="GO" id="GO:0016491">
    <property type="term" value="F:oxidoreductase activity"/>
    <property type="evidence" value="ECO:0007669"/>
    <property type="project" value="InterPro"/>
</dbReference>
<evidence type="ECO:0000256" key="3">
    <source>
        <dbReference type="SAM" id="SignalP"/>
    </source>
</evidence>
<dbReference type="PRINTS" id="PR00092">
    <property type="entry name" value="TYROSINASE"/>
</dbReference>
<proteinExistence type="predicted"/>
<evidence type="ECO:0000256" key="2">
    <source>
        <dbReference type="ARBA" id="ARBA00023008"/>
    </source>
</evidence>
<dbReference type="AlphaFoldDB" id="N1QG92"/>
<gene>
    <name evidence="5" type="ORF">SEPMUDRAFT_68168</name>
</gene>
<feature type="signal peptide" evidence="3">
    <location>
        <begin position="1"/>
        <end position="21"/>
    </location>
</feature>
<organism evidence="5 6">
    <name type="scientific">Sphaerulina musiva (strain SO2202)</name>
    <name type="common">Poplar stem canker fungus</name>
    <name type="synonym">Septoria musiva</name>
    <dbReference type="NCBI Taxonomy" id="692275"/>
    <lineage>
        <taxon>Eukaryota</taxon>
        <taxon>Fungi</taxon>
        <taxon>Dikarya</taxon>
        <taxon>Ascomycota</taxon>
        <taxon>Pezizomycotina</taxon>
        <taxon>Dothideomycetes</taxon>
        <taxon>Dothideomycetidae</taxon>
        <taxon>Mycosphaerellales</taxon>
        <taxon>Mycosphaerellaceae</taxon>
        <taxon>Sphaerulina</taxon>
    </lineage>
</organism>
<evidence type="ECO:0000313" key="6">
    <source>
        <dbReference type="Proteomes" id="UP000016931"/>
    </source>
</evidence>
<keyword evidence="3" id="KW-0732">Signal</keyword>
<dbReference type="SUPFAM" id="SSF48056">
    <property type="entry name" value="Di-copper centre-containing domain"/>
    <property type="match status" value="1"/>
</dbReference>
<dbReference type="GO" id="GO:0046872">
    <property type="term" value="F:metal ion binding"/>
    <property type="evidence" value="ECO:0007669"/>
    <property type="project" value="UniProtKB-KW"/>
</dbReference>
<name>N1QG92_SPHMS</name>
<evidence type="ECO:0000313" key="5">
    <source>
        <dbReference type="EMBL" id="EMF12343.1"/>
    </source>
</evidence>
<dbReference type="OMA" id="DHQAVHM"/>
<dbReference type="eggNOG" id="ENOG502RV8W">
    <property type="taxonomic scope" value="Eukaryota"/>
</dbReference>
<evidence type="ECO:0000256" key="1">
    <source>
        <dbReference type="ARBA" id="ARBA00022723"/>
    </source>
</evidence>
<dbReference type="PANTHER" id="PTHR11474:SF126">
    <property type="entry name" value="TYROSINASE-LIKE PROTEIN TYR-1-RELATED"/>
    <property type="match status" value="1"/>
</dbReference>
<keyword evidence="1" id="KW-0479">Metal-binding</keyword>
<dbReference type="InterPro" id="IPR002227">
    <property type="entry name" value="Tyrosinase_Cu-bd"/>
</dbReference>
<keyword evidence="2" id="KW-0186">Copper</keyword>
<keyword evidence="6" id="KW-1185">Reference proteome</keyword>